<evidence type="ECO:0000256" key="3">
    <source>
        <dbReference type="ARBA" id="ARBA00022801"/>
    </source>
</evidence>
<dbReference type="Gene3D" id="1.10.10.10">
    <property type="entry name" value="Winged helix-like DNA-binding domain superfamily/Winged helix DNA-binding domain"/>
    <property type="match status" value="1"/>
</dbReference>
<keyword evidence="4 9" id="KW-0347">Helicase</keyword>
<dbReference type="InterPro" id="IPR057842">
    <property type="entry name" value="WH_MER3"/>
</dbReference>
<keyword evidence="2" id="KW-0812">Transmembrane</keyword>
<comment type="caution">
    <text evidence="9">The sequence shown here is derived from an EMBL/GenBank/DDBJ whole genome shotgun (WGS) entry which is preliminary data.</text>
</comment>
<dbReference type="GO" id="GO:0016020">
    <property type="term" value="C:membrane"/>
    <property type="evidence" value="ECO:0007669"/>
    <property type="project" value="UniProtKB-SubCell"/>
</dbReference>
<keyword evidence="4 9" id="KW-0067">ATP-binding</keyword>
<dbReference type="Pfam" id="PF02889">
    <property type="entry name" value="Sec63"/>
    <property type="match status" value="1"/>
</dbReference>
<protein>
    <submittedName>
        <fullName evidence="9">D -box ATP-dependent RNA helicase D 12-like</fullName>
    </submittedName>
</protein>
<reference evidence="9 10" key="1">
    <citation type="submission" date="2019-12" db="EMBL/GenBank/DDBJ databases">
        <authorList>
            <person name="Alioto T."/>
            <person name="Alioto T."/>
            <person name="Gomez Garrido J."/>
        </authorList>
    </citation>
    <scope>NUCLEOTIDE SEQUENCE [LARGE SCALE GENOMIC DNA]</scope>
</reference>
<feature type="non-terminal residue" evidence="9">
    <location>
        <position position="1"/>
    </location>
</feature>
<evidence type="ECO:0000259" key="8">
    <source>
        <dbReference type="Pfam" id="PF23445"/>
    </source>
</evidence>
<organism evidence="9 10">
    <name type="scientific">Olea europaea subsp. europaea</name>
    <dbReference type="NCBI Taxonomy" id="158383"/>
    <lineage>
        <taxon>Eukaryota</taxon>
        <taxon>Viridiplantae</taxon>
        <taxon>Streptophyta</taxon>
        <taxon>Embryophyta</taxon>
        <taxon>Tracheophyta</taxon>
        <taxon>Spermatophyta</taxon>
        <taxon>Magnoliopsida</taxon>
        <taxon>eudicotyledons</taxon>
        <taxon>Gunneridae</taxon>
        <taxon>Pentapetalae</taxon>
        <taxon>asterids</taxon>
        <taxon>lamiids</taxon>
        <taxon>Lamiales</taxon>
        <taxon>Oleaceae</taxon>
        <taxon>Oleeae</taxon>
        <taxon>Olea</taxon>
    </lineage>
</organism>
<dbReference type="Proteomes" id="UP000594638">
    <property type="component" value="Unassembled WGS sequence"/>
</dbReference>
<evidence type="ECO:0000256" key="1">
    <source>
        <dbReference type="ARBA" id="ARBA00004141"/>
    </source>
</evidence>
<feature type="domain" description="MER3 helicase-like winged helix" evidence="8">
    <location>
        <begin position="1"/>
        <end position="32"/>
    </location>
</feature>
<keyword evidence="10" id="KW-1185">Reference proteome</keyword>
<dbReference type="GO" id="GO:0005681">
    <property type="term" value="C:spliceosomal complex"/>
    <property type="evidence" value="ECO:0007669"/>
    <property type="project" value="TreeGrafter"/>
</dbReference>
<evidence type="ECO:0000313" key="9">
    <source>
        <dbReference type="EMBL" id="CAA3019025.1"/>
    </source>
</evidence>
<accession>A0A8S0UP72</accession>
<evidence type="ECO:0000313" key="10">
    <source>
        <dbReference type="Proteomes" id="UP000594638"/>
    </source>
</evidence>
<dbReference type="PANTHER" id="PTHR24075:SF5">
    <property type="entry name" value="U5 SMALL NUCLEAR RIBONUCLEOPROTEIN 200 KDA HELICASE"/>
    <property type="match status" value="1"/>
</dbReference>
<keyword evidence="6" id="KW-0472">Membrane</keyword>
<dbReference type="InterPro" id="IPR004179">
    <property type="entry name" value="Sec63-dom"/>
</dbReference>
<dbReference type="Pfam" id="PF23445">
    <property type="entry name" value="WHD_SNRNP200"/>
    <property type="match status" value="1"/>
</dbReference>
<evidence type="ECO:0000256" key="2">
    <source>
        <dbReference type="ARBA" id="ARBA00022692"/>
    </source>
</evidence>
<proteinExistence type="predicted"/>
<comment type="subcellular location">
    <subcellularLocation>
        <location evidence="1">Membrane</location>
        <topology evidence="1">Multi-pass membrane protein</topology>
    </subcellularLocation>
</comment>
<dbReference type="AlphaFoldDB" id="A0A8S0UP72"/>
<dbReference type="EMBL" id="CACTIH010008009">
    <property type="protein sequence ID" value="CAA3019025.1"/>
    <property type="molecule type" value="Genomic_DNA"/>
</dbReference>
<dbReference type="Gene3D" id="1.10.3380.10">
    <property type="entry name" value="Sec63 N-terminal domain-like domain"/>
    <property type="match status" value="1"/>
</dbReference>
<keyword evidence="3" id="KW-0378">Hydrolase</keyword>
<feature type="domain" description="SEC63" evidence="7">
    <location>
        <begin position="38"/>
        <end position="100"/>
    </location>
</feature>
<dbReference type="GO" id="GO:0000388">
    <property type="term" value="P:spliceosome conformational change to release U4 (or U4atac) and U1 (or U11)"/>
    <property type="evidence" value="ECO:0007669"/>
    <property type="project" value="TreeGrafter"/>
</dbReference>
<dbReference type="InterPro" id="IPR036388">
    <property type="entry name" value="WH-like_DNA-bd_sf"/>
</dbReference>
<gene>
    <name evidence="9" type="ORF">OLEA9_A121965</name>
</gene>
<dbReference type="SUPFAM" id="SSF158702">
    <property type="entry name" value="Sec63 N-terminal domain-like"/>
    <property type="match status" value="1"/>
</dbReference>
<dbReference type="Gramene" id="OE9A121965T1">
    <property type="protein sequence ID" value="OE9A121965C1"/>
    <property type="gene ID" value="OE9A121965"/>
</dbReference>
<keyword evidence="4 9" id="KW-0547">Nucleotide-binding</keyword>
<evidence type="ECO:0000259" key="7">
    <source>
        <dbReference type="Pfam" id="PF02889"/>
    </source>
</evidence>
<dbReference type="PANTHER" id="PTHR24075">
    <property type="entry name" value="SEC63 DOMAIN-CONTAINING"/>
    <property type="match status" value="1"/>
</dbReference>
<keyword evidence="5" id="KW-1133">Transmembrane helix</keyword>
<dbReference type="OrthoDB" id="5575at2759"/>
<evidence type="ECO:0000256" key="5">
    <source>
        <dbReference type="ARBA" id="ARBA00022989"/>
    </source>
</evidence>
<sequence length="105" mass="11568">GVSHRHLSDHLSELVEITLSDLEASKCVAIEDDYLLSPLNLGMIASYYYISCTTIESFSSSLTSKTKLKGLLEILASASEYKLLPIRPGEEELIRKVNQSPAVLL</sequence>
<name>A0A8S0UP72_OLEEU</name>
<dbReference type="GO" id="GO:0003723">
    <property type="term" value="F:RNA binding"/>
    <property type="evidence" value="ECO:0007669"/>
    <property type="project" value="TreeGrafter"/>
</dbReference>
<evidence type="ECO:0000256" key="4">
    <source>
        <dbReference type="ARBA" id="ARBA00022806"/>
    </source>
</evidence>
<evidence type="ECO:0000256" key="6">
    <source>
        <dbReference type="ARBA" id="ARBA00023136"/>
    </source>
</evidence>
<dbReference type="GO" id="GO:0003724">
    <property type="term" value="F:RNA helicase activity"/>
    <property type="evidence" value="ECO:0007669"/>
    <property type="project" value="TreeGrafter"/>
</dbReference>